<dbReference type="OrthoDB" id="6276298at2759"/>
<feature type="region of interest" description="Disordered" evidence="1">
    <location>
        <begin position="163"/>
        <end position="190"/>
    </location>
</feature>
<feature type="compositionally biased region" description="Basic and acidic residues" evidence="1">
    <location>
        <begin position="169"/>
        <end position="180"/>
    </location>
</feature>
<keyword evidence="3" id="KW-1185">Reference proteome</keyword>
<sequence>MNLHEVESSSTNVELTSSTLKLIMEISINKLKNFQNTLQSPHSGPFMNKKNNNNSLLINNFNSRSTTHYESQQVSTKNTSSTFSPSNKLYRIMAILKIAKKARSMLLTQQTLNASLIDDQSNDTQNITTSECNPINVKHYDFVKQQYTPHVNTVQMITPSEVLNSHTQKQSERVHKRVYDDSPSDDTTVYSNKSNKRIFDSKLSGWTPEKRLFLNDEIPLHQQNTTNLVSYSTNSHNFVSIEPKSIKTMFNVSDSDEDLQSNDADSEDIITCTESYPSSKYRLPIKNSEVCSLDNNRISSNEVILSSATLQQMNHSIDYDEISSDCGRDMCICLSNSSNSRPLITSII</sequence>
<evidence type="ECO:0000313" key="3">
    <source>
        <dbReference type="Proteomes" id="UP000311919"/>
    </source>
</evidence>
<dbReference type="Proteomes" id="UP000311919">
    <property type="component" value="Unassembled WGS sequence"/>
</dbReference>
<reference evidence="2 3" key="1">
    <citation type="submission" date="2019-03" db="EMBL/GenBank/DDBJ databases">
        <title>An improved genome assembly of the fluke Schistosoma japonicum.</title>
        <authorList>
            <person name="Hu W."/>
            <person name="Luo F."/>
            <person name="Yin M."/>
            <person name="Mo X."/>
            <person name="Sun C."/>
            <person name="Wu Q."/>
            <person name="Zhu B."/>
            <person name="Xiang M."/>
            <person name="Wang J."/>
            <person name="Wang Y."/>
            <person name="Zhang T."/>
            <person name="Xu B."/>
            <person name="Zheng H."/>
            <person name="Feng Z."/>
        </authorList>
    </citation>
    <scope>NUCLEOTIDE SEQUENCE [LARGE SCALE GENOMIC DNA]</scope>
    <source>
        <strain evidence="2">HuSjv2</strain>
        <tissue evidence="2">Worms</tissue>
    </source>
</reference>
<accession>A0A4Z2CRA4</accession>
<dbReference type="AlphaFoldDB" id="A0A4Z2CRA4"/>
<proteinExistence type="predicted"/>
<name>A0A4Z2CRA4_SCHJA</name>
<protein>
    <submittedName>
        <fullName evidence="2">Uncharacterized protein</fullName>
    </submittedName>
</protein>
<dbReference type="EMBL" id="SKCS01000449">
    <property type="protein sequence ID" value="TNN06799.1"/>
    <property type="molecule type" value="Genomic_DNA"/>
</dbReference>
<gene>
    <name evidence="2" type="ORF">EWB00_008140</name>
</gene>
<comment type="caution">
    <text evidence="2">The sequence shown here is derived from an EMBL/GenBank/DDBJ whole genome shotgun (WGS) entry which is preliminary data.</text>
</comment>
<evidence type="ECO:0000313" key="2">
    <source>
        <dbReference type="EMBL" id="TNN06799.1"/>
    </source>
</evidence>
<organism evidence="2 3">
    <name type="scientific">Schistosoma japonicum</name>
    <name type="common">Blood fluke</name>
    <dbReference type="NCBI Taxonomy" id="6182"/>
    <lineage>
        <taxon>Eukaryota</taxon>
        <taxon>Metazoa</taxon>
        <taxon>Spiralia</taxon>
        <taxon>Lophotrochozoa</taxon>
        <taxon>Platyhelminthes</taxon>
        <taxon>Trematoda</taxon>
        <taxon>Digenea</taxon>
        <taxon>Strigeidida</taxon>
        <taxon>Schistosomatoidea</taxon>
        <taxon>Schistosomatidae</taxon>
        <taxon>Schistosoma</taxon>
    </lineage>
</organism>
<evidence type="ECO:0000256" key="1">
    <source>
        <dbReference type="SAM" id="MobiDB-lite"/>
    </source>
</evidence>